<organism evidence="17 18">
    <name type="scientific">Phocaeicola coprocola DSM 17136</name>
    <dbReference type="NCBI Taxonomy" id="470145"/>
    <lineage>
        <taxon>Bacteria</taxon>
        <taxon>Pseudomonadati</taxon>
        <taxon>Bacteroidota</taxon>
        <taxon>Bacteroidia</taxon>
        <taxon>Bacteroidales</taxon>
        <taxon>Bacteroidaceae</taxon>
        <taxon>Phocaeicola</taxon>
    </lineage>
</organism>
<keyword evidence="13" id="KW-1133">Transmembrane helix</keyword>
<dbReference type="InterPro" id="IPR005467">
    <property type="entry name" value="His_kinase_dom"/>
</dbReference>
<feature type="transmembrane region" description="Helical" evidence="13">
    <location>
        <begin position="38"/>
        <end position="57"/>
    </location>
</feature>
<dbReference type="SMART" id="SM00448">
    <property type="entry name" value="REC"/>
    <property type="match status" value="1"/>
</dbReference>
<evidence type="ECO:0000256" key="6">
    <source>
        <dbReference type="ARBA" id="ARBA00022777"/>
    </source>
</evidence>
<dbReference type="Pfam" id="PF12833">
    <property type="entry name" value="HTH_18"/>
    <property type="match status" value="1"/>
</dbReference>
<feature type="region of interest" description="Disordered" evidence="12">
    <location>
        <begin position="1229"/>
        <end position="1254"/>
    </location>
</feature>
<feature type="modified residue" description="4-aspartylphosphate" evidence="11">
    <location>
        <position position="1144"/>
    </location>
</feature>
<dbReference type="InterPro" id="IPR036097">
    <property type="entry name" value="HisK_dim/P_sf"/>
</dbReference>
<dbReference type="eggNOG" id="COG3292">
    <property type="taxonomic scope" value="Bacteria"/>
</dbReference>
<dbReference type="GO" id="GO:0003700">
    <property type="term" value="F:DNA-binding transcription factor activity"/>
    <property type="evidence" value="ECO:0007669"/>
    <property type="project" value="InterPro"/>
</dbReference>
<gene>
    <name evidence="17" type="ORF">BACCOP_02151</name>
</gene>
<evidence type="ECO:0000313" key="17">
    <source>
        <dbReference type="EMBL" id="EDV00811.1"/>
    </source>
</evidence>
<dbReference type="GO" id="GO:0000155">
    <property type="term" value="F:phosphorelay sensor kinase activity"/>
    <property type="evidence" value="ECO:0007669"/>
    <property type="project" value="InterPro"/>
</dbReference>
<evidence type="ECO:0000259" key="16">
    <source>
        <dbReference type="PROSITE" id="PS50110"/>
    </source>
</evidence>
<dbReference type="STRING" id="470145.BACCOP_02151"/>
<evidence type="ECO:0000256" key="3">
    <source>
        <dbReference type="ARBA" id="ARBA00022553"/>
    </source>
</evidence>
<dbReference type="GO" id="GO:0005524">
    <property type="term" value="F:ATP binding"/>
    <property type="evidence" value="ECO:0007669"/>
    <property type="project" value="UniProtKB-KW"/>
</dbReference>
<dbReference type="SUPFAM" id="SSF46689">
    <property type="entry name" value="Homeodomain-like"/>
    <property type="match status" value="1"/>
</dbReference>
<dbReference type="FunFam" id="3.30.565.10:FF:000037">
    <property type="entry name" value="Hybrid sensor histidine kinase/response regulator"/>
    <property type="match status" value="1"/>
</dbReference>
<keyword evidence="6 17" id="KW-0418">Kinase</keyword>
<dbReference type="InterPro" id="IPR013783">
    <property type="entry name" value="Ig-like_fold"/>
</dbReference>
<dbReference type="InterPro" id="IPR018060">
    <property type="entry name" value="HTH_AraC"/>
</dbReference>
<dbReference type="Gene3D" id="2.60.40.10">
    <property type="entry name" value="Immunoglobulins"/>
    <property type="match status" value="1"/>
</dbReference>
<feature type="region of interest" description="Disordered" evidence="12">
    <location>
        <begin position="1061"/>
        <end position="1087"/>
    </location>
</feature>
<dbReference type="eggNOG" id="COG2205">
    <property type="taxonomic scope" value="Bacteria"/>
</dbReference>
<dbReference type="InterPro" id="IPR036890">
    <property type="entry name" value="HATPase_C_sf"/>
</dbReference>
<protein>
    <recommendedName>
        <fullName evidence="2">histidine kinase</fullName>
        <ecNumber evidence="2">2.7.13.3</ecNumber>
    </recommendedName>
</protein>
<feature type="compositionally biased region" description="Polar residues" evidence="12">
    <location>
        <begin position="1061"/>
        <end position="1081"/>
    </location>
</feature>
<evidence type="ECO:0000256" key="7">
    <source>
        <dbReference type="ARBA" id="ARBA00022840"/>
    </source>
</evidence>
<feature type="domain" description="Histidine kinase" evidence="15">
    <location>
        <begin position="835"/>
        <end position="1052"/>
    </location>
</feature>
<dbReference type="InterPro" id="IPR009057">
    <property type="entry name" value="Homeodomain-like_sf"/>
</dbReference>
<dbReference type="SMART" id="SM00342">
    <property type="entry name" value="HTH_ARAC"/>
    <property type="match status" value="1"/>
</dbReference>
<feature type="transmembrane region" description="Helical" evidence="13">
    <location>
        <begin position="796"/>
        <end position="814"/>
    </location>
</feature>
<dbReference type="Gene3D" id="3.30.565.10">
    <property type="entry name" value="Histidine kinase-like ATPase, C-terminal domain"/>
    <property type="match status" value="1"/>
</dbReference>
<dbReference type="PANTHER" id="PTHR43547">
    <property type="entry name" value="TWO-COMPONENT HISTIDINE KINASE"/>
    <property type="match status" value="1"/>
</dbReference>
<comment type="caution">
    <text evidence="17">The sequence shown here is derived from an EMBL/GenBank/DDBJ whole genome shotgun (WGS) entry which is preliminary data.</text>
</comment>
<dbReference type="Gene3D" id="1.10.287.130">
    <property type="match status" value="1"/>
</dbReference>
<evidence type="ECO:0000256" key="5">
    <source>
        <dbReference type="ARBA" id="ARBA00022741"/>
    </source>
</evidence>
<dbReference type="Proteomes" id="UP000003146">
    <property type="component" value="Unassembled WGS sequence"/>
</dbReference>
<dbReference type="SMART" id="SM00388">
    <property type="entry name" value="HisKA"/>
    <property type="match status" value="1"/>
</dbReference>
<dbReference type="InterPro" id="IPR011006">
    <property type="entry name" value="CheY-like_superfamily"/>
</dbReference>
<dbReference type="Pfam" id="PF02518">
    <property type="entry name" value="HATPase_c"/>
    <property type="match status" value="1"/>
</dbReference>
<dbReference type="Gene3D" id="3.40.50.2300">
    <property type="match status" value="1"/>
</dbReference>
<dbReference type="SUPFAM" id="SSF47384">
    <property type="entry name" value="Homodimeric domain of signal transducing histidine kinase"/>
    <property type="match status" value="1"/>
</dbReference>
<feature type="compositionally biased region" description="Polar residues" evidence="12">
    <location>
        <begin position="1232"/>
        <end position="1254"/>
    </location>
</feature>
<dbReference type="CDD" id="cd00075">
    <property type="entry name" value="HATPase"/>
    <property type="match status" value="1"/>
</dbReference>
<dbReference type="InterPro" id="IPR011123">
    <property type="entry name" value="Y_Y_Y"/>
</dbReference>
<keyword evidence="4" id="KW-0808">Transferase</keyword>
<accession>B3JJS7</accession>
<dbReference type="PROSITE" id="PS50109">
    <property type="entry name" value="HIS_KIN"/>
    <property type="match status" value="1"/>
</dbReference>
<dbReference type="InterPro" id="IPR003661">
    <property type="entry name" value="HisK_dim/P_dom"/>
</dbReference>
<evidence type="ECO:0000259" key="15">
    <source>
        <dbReference type="PROSITE" id="PS50109"/>
    </source>
</evidence>
<evidence type="ECO:0000256" key="2">
    <source>
        <dbReference type="ARBA" id="ARBA00012438"/>
    </source>
</evidence>
<dbReference type="PRINTS" id="PR00344">
    <property type="entry name" value="BCTRLSENSOR"/>
</dbReference>
<dbReference type="PROSITE" id="PS50110">
    <property type="entry name" value="RESPONSE_REGULATORY"/>
    <property type="match status" value="1"/>
</dbReference>
<keyword evidence="13" id="KW-0812">Transmembrane</keyword>
<proteinExistence type="predicted"/>
<keyword evidence="7" id="KW-0067">ATP-binding</keyword>
<evidence type="ECO:0000256" key="11">
    <source>
        <dbReference type="PROSITE-ProRule" id="PRU00169"/>
    </source>
</evidence>
<dbReference type="HOGENOM" id="CLU_000445_28_1_10"/>
<dbReference type="Pfam" id="PF00072">
    <property type="entry name" value="Response_reg"/>
    <property type="match status" value="1"/>
</dbReference>
<dbReference type="SUPFAM" id="SSF55874">
    <property type="entry name" value="ATPase domain of HSP90 chaperone/DNA topoisomerase II/histidine kinase"/>
    <property type="match status" value="1"/>
</dbReference>
<keyword evidence="8" id="KW-0902">Two-component regulatory system</keyword>
<reference evidence="17 18" key="1">
    <citation type="submission" date="2008-04" db="EMBL/GenBank/DDBJ databases">
        <title>Draft genome sequence of Bacteroides coprocola (DSM 17136).</title>
        <authorList>
            <person name="Sudarsanam P."/>
            <person name="Ley R."/>
            <person name="Guruge J."/>
            <person name="Turnbaugh P.J."/>
            <person name="Mahowald M."/>
            <person name="Liep D."/>
            <person name="Gordon J."/>
        </authorList>
    </citation>
    <scope>NUCLEOTIDE SEQUENCE [LARGE SCALE GENOMIC DNA]</scope>
    <source>
        <strain evidence="17 18">DSM 17136</strain>
    </source>
</reference>
<dbReference type="EMBL" id="ABIY02000087">
    <property type="protein sequence ID" value="EDV00811.1"/>
    <property type="molecule type" value="Genomic_DNA"/>
</dbReference>
<evidence type="ECO:0000313" key="18">
    <source>
        <dbReference type="Proteomes" id="UP000003146"/>
    </source>
</evidence>
<dbReference type="Gene3D" id="2.130.10.10">
    <property type="entry name" value="YVTN repeat-like/Quinoprotein amine dehydrogenase"/>
    <property type="match status" value="2"/>
</dbReference>
<evidence type="ECO:0000256" key="4">
    <source>
        <dbReference type="ARBA" id="ARBA00022679"/>
    </source>
</evidence>
<evidence type="ECO:0000259" key="14">
    <source>
        <dbReference type="PROSITE" id="PS01124"/>
    </source>
</evidence>
<dbReference type="InterPro" id="IPR011110">
    <property type="entry name" value="Reg_prop"/>
</dbReference>
<dbReference type="InterPro" id="IPR003594">
    <property type="entry name" value="HATPase_dom"/>
</dbReference>
<name>B3JJS7_9BACT</name>
<reference evidence="17 18" key="2">
    <citation type="submission" date="2008-04" db="EMBL/GenBank/DDBJ databases">
        <authorList>
            <person name="Fulton L."/>
            <person name="Clifton S."/>
            <person name="Fulton B."/>
            <person name="Xu J."/>
            <person name="Minx P."/>
            <person name="Pepin K.H."/>
            <person name="Johnson M."/>
            <person name="Thiruvilangam P."/>
            <person name="Bhonagiri V."/>
            <person name="Nash W.E."/>
            <person name="Mardis E.R."/>
            <person name="Wilson R.K."/>
        </authorList>
    </citation>
    <scope>NUCLEOTIDE SEQUENCE [LARGE SCALE GENOMIC DNA]</scope>
    <source>
        <strain evidence="17 18">DSM 17136</strain>
    </source>
</reference>
<dbReference type="InterPro" id="IPR001789">
    <property type="entry name" value="Sig_transdc_resp-reg_receiver"/>
</dbReference>
<dbReference type="PROSITE" id="PS01124">
    <property type="entry name" value="HTH_ARAC_FAMILY_2"/>
    <property type="match status" value="1"/>
</dbReference>
<evidence type="ECO:0000256" key="12">
    <source>
        <dbReference type="SAM" id="MobiDB-lite"/>
    </source>
</evidence>
<dbReference type="eggNOG" id="COG0745">
    <property type="taxonomic scope" value="Bacteria"/>
</dbReference>
<dbReference type="Pfam" id="PF07494">
    <property type="entry name" value="Reg_prop"/>
    <property type="match status" value="2"/>
</dbReference>
<dbReference type="SMART" id="SM00387">
    <property type="entry name" value="HATPase_c"/>
    <property type="match status" value="1"/>
</dbReference>
<evidence type="ECO:0000256" key="13">
    <source>
        <dbReference type="SAM" id="Phobius"/>
    </source>
</evidence>
<dbReference type="InterPro" id="IPR015943">
    <property type="entry name" value="WD40/YVTN_repeat-like_dom_sf"/>
</dbReference>
<dbReference type="SUPFAM" id="SSF52172">
    <property type="entry name" value="CheY-like"/>
    <property type="match status" value="1"/>
</dbReference>
<feature type="domain" description="Response regulatory" evidence="16">
    <location>
        <begin position="1096"/>
        <end position="1211"/>
    </location>
</feature>
<dbReference type="CDD" id="cd00156">
    <property type="entry name" value="REC"/>
    <property type="match status" value="1"/>
</dbReference>
<dbReference type="PANTHER" id="PTHR43547:SF2">
    <property type="entry name" value="HYBRID SIGNAL TRANSDUCTION HISTIDINE KINASE C"/>
    <property type="match status" value="1"/>
</dbReference>
<evidence type="ECO:0000256" key="1">
    <source>
        <dbReference type="ARBA" id="ARBA00000085"/>
    </source>
</evidence>
<dbReference type="Gene3D" id="1.10.10.60">
    <property type="entry name" value="Homeodomain-like"/>
    <property type="match status" value="1"/>
</dbReference>
<dbReference type="Pfam" id="PF07495">
    <property type="entry name" value="Y_Y_Y"/>
    <property type="match status" value="1"/>
</dbReference>
<keyword evidence="3 11" id="KW-0597">Phosphoprotein</keyword>
<evidence type="ECO:0000256" key="10">
    <source>
        <dbReference type="ARBA" id="ARBA00023163"/>
    </source>
</evidence>
<dbReference type="SUPFAM" id="SSF63829">
    <property type="entry name" value="Calcium-dependent phosphotriesterase"/>
    <property type="match status" value="3"/>
</dbReference>
<dbReference type="Pfam" id="PF00512">
    <property type="entry name" value="HisKA"/>
    <property type="match status" value="1"/>
</dbReference>
<dbReference type="CDD" id="cd00082">
    <property type="entry name" value="HisKA"/>
    <property type="match status" value="1"/>
</dbReference>
<comment type="catalytic activity">
    <reaction evidence="1">
        <text>ATP + protein L-histidine = ADP + protein N-phospho-L-histidine.</text>
        <dbReference type="EC" id="2.7.13.3"/>
    </reaction>
</comment>
<evidence type="ECO:0000256" key="8">
    <source>
        <dbReference type="ARBA" id="ARBA00023012"/>
    </source>
</evidence>
<dbReference type="InterPro" id="IPR004358">
    <property type="entry name" value="Sig_transdc_His_kin-like_C"/>
</dbReference>
<keyword evidence="5" id="KW-0547">Nucleotide-binding</keyword>
<evidence type="ECO:0000256" key="9">
    <source>
        <dbReference type="ARBA" id="ARBA00023015"/>
    </source>
</evidence>
<feature type="domain" description="HTH araC/xylS-type" evidence="14">
    <location>
        <begin position="1266"/>
        <end position="1364"/>
    </location>
</feature>
<dbReference type="EC" id="2.7.13.3" evidence="2"/>
<keyword evidence="13" id="KW-0472">Membrane</keyword>
<sequence>MILHTAIFTIILESPTKSVYHTYEKRPHVFDKLYRMKILLKYIIILLVWAISTTAQAELTNKMFNIRHIGHVEGLSSQRVFSIVEDNHHAMWIATKAGIDRYNGQMVKNYTLEGNFYYGDMAGRRIRLLYHEKYGLWAYDHTGRIYRYRPDTDSFEQELYLGESIKGEIILNKLCMGPNGTLWLGLSKGLYKKAPDEAVSQIIPNKYINDIICVGDSLFTGTSNGVLYISCSNPRHTKVLTENKNVQTLFYDSAHKQLWIGTFNNGLWTLDPTTGIVEHIEKQNSCFSSPIRAITAYDDHTLLIGIDGGGVHTVNLETKRSNLFINTEDNSDIYLQGNGVYAVTRDHQGNIWIGSYTGGVSVAIYLKYPITILNHERGNPQSLANDNVNDIEENTNGDIWFATDDGISILTPSGIWKHILKSTVTVTLCKGKDSNIWAGTYGDGVYQIDKSGKTTTHLTEGKGELTTNYIFSITEDYDGDLWIGGLDGGLVKWDKSRQRKQVFDVNWIHSIMAINHHQIAVATVNGFCIIDKQSGTVKPYATTQDLNEQNASAYIISMLFNDDGTVWLGTEGGGLSLYNMNTHELKTFTTHEGMLSDDVYSLQRDSQGGIWASTGKGLAIVKDFQVSNLNYIYDIDKVYNKSSYTQLSDGRFAYGSTNGAVFISPDAVMMVDYQAPLRFTDLRVEYLNPHEARQLHPCIYQMLVDKDVHLGYSHNSFVVTFESINYRFQHDIAYQYILDGYEKSWSNLSSNGSVRYTNVSPGTYTLKVRSLRKSNGEIISEQTLPIQIAQPWWNSWYAWIVYICLVGGIFYFILRFKSNQLQKQYDEDKIKFFIDTAHDIRTPVTLIMAPLEDLGKQQELSVDARQLLDMARNNTRKLHTLITQLLEFEKVDTHKKSITLEPVNLSELLVEECASFQALCDKKQLHLHISLPDQDVYAMADRHLMEMLLDNLLSNACKYTPSHGNIEISLRYNKQKVIIEVKDNGIGIPSKARKHLFNSVYRAENARESHESGTGFGLLQVQRIVKMLHGKVSYESEVNKGTTFSVTLQKAHNTAAVSQTLQATSHLSSPSQQNENTTYSSPEKKEVEEKLEGKDTLLIVEDHEELRYYLRKTFEHYYRVIDVANGKEALDYLSNEYPDLILSDVMMPGTQGDELCQMVKENPDTAGIPFILLTAKTNYDAVVEGLKKGADDYIPKPFSTEILKLKVRGFIENRNRQRDFFMRQALKEVENGRNNTTSTPDQPAQQSDDTIDNQPALSESDHAFVIRATQLVIENISNAEFNINSLCQEMAMSRTLFYSRLKSLTGKAPQEFIRIIRLQQAAELLKQGKNVTEVATDTGFINVKYFSMLFKKQFGIQPSKYEQDSSASSSDKQ</sequence>
<keyword evidence="9" id="KW-0805">Transcription regulation</keyword>
<dbReference type="GO" id="GO:0043565">
    <property type="term" value="F:sequence-specific DNA binding"/>
    <property type="evidence" value="ECO:0007669"/>
    <property type="project" value="InterPro"/>
</dbReference>
<keyword evidence="10" id="KW-0804">Transcription</keyword>